<evidence type="ECO:0000313" key="2">
    <source>
        <dbReference type="EMBL" id="GAA2665255.1"/>
    </source>
</evidence>
<dbReference type="Proteomes" id="UP001501666">
    <property type="component" value="Unassembled WGS sequence"/>
</dbReference>
<dbReference type="Pfam" id="PF05133">
    <property type="entry name" value="SPP1_portal"/>
    <property type="match status" value="1"/>
</dbReference>
<organism evidence="2 3">
    <name type="scientific">Nonomuraea recticatena</name>
    <dbReference type="NCBI Taxonomy" id="46178"/>
    <lineage>
        <taxon>Bacteria</taxon>
        <taxon>Bacillati</taxon>
        <taxon>Actinomycetota</taxon>
        <taxon>Actinomycetes</taxon>
        <taxon>Streptosporangiales</taxon>
        <taxon>Streptosporangiaceae</taxon>
        <taxon>Nonomuraea</taxon>
    </lineage>
</organism>
<comment type="caution">
    <text evidence="2">The sequence shown here is derived from an EMBL/GenBank/DDBJ whole genome shotgun (WGS) entry which is preliminary data.</text>
</comment>
<dbReference type="RefSeq" id="WP_346148663.1">
    <property type="nucleotide sequence ID" value="NZ_BAAATE010000010.1"/>
</dbReference>
<accession>A0ABN3S0S0</accession>
<feature type="region of interest" description="Disordered" evidence="1">
    <location>
        <begin position="445"/>
        <end position="477"/>
    </location>
</feature>
<protein>
    <recommendedName>
        <fullName evidence="4">Phage portal protein</fullName>
    </recommendedName>
</protein>
<sequence length="477" mass="53277">MQQQGAPPTTPEEWISYLDSKLTGQRGTAQKYADYYDSQNSNLQFMQERFKQAFGDMFTGWQVNFCPLIIDSISERLQVTGFRMTDEPEADKDAWDIWQRNVMDADSNATHIDALALGQSFVTVWGDKDGEPLITPESATDMYVQYAPGSRREILAGLKRYRDDWGREYATLWTPKAVYESVATRTTGSNRLTWADATRKRNPLKRVPIVALSNRTRLRDEPFSELEPIVPLADAISKIAADALVASEFAAFPMRYVAGMEIEEDEQGKVKSPFEMAIDKVLMAEDPQTVFGQFQAADLGNYVRLIDSYIAALAAISRIPFHYFLIGRGGQPPSGEAITSAEAGLVAKATERMLYFGESWESVMRLAFAVKRDKRAEAFNAETMWADPQYRSQSALIDSAVKLAAGLDVPRPQLWQDVGYSPQQIERFPELRKIDDELAEKKAAMALKALPSQGPAGGTNPAQMKNTKDTTANSRQG</sequence>
<dbReference type="InterPro" id="IPR021145">
    <property type="entry name" value="Portal_protein_SPP1_Gp6-like"/>
</dbReference>
<keyword evidence="3" id="KW-1185">Reference proteome</keyword>
<feature type="compositionally biased region" description="Polar residues" evidence="1">
    <location>
        <begin position="460"/>
        <end position="477"/>
    </location>
</feature>
<name>A0ABN3S0S0_9ACTN</name>
<evidence type="ECO:0008006" key="4">
    <source>
        <dbReference type="Google" id="ProtNLM"/>
    </source>
</evidence>
<gene>
    <name evidence="2" type="ORF">GCM10010412_041410</name>
</gene>
<proteinExistence type="predicted"/>
<reference evidence="2 3" key="1">
    <citation type="journal article" date="2019" name="Int. J. Syst. Evol. Microbiol.">
        <title>The Global Catalogue of Microorganisms (GCM) 10K type strain sequencing project: providing services to taxonomists for standard genome sequencing and annotation.</title>
        <authorList>
            <consortium name="The Broad Institute Genomics Platform"/>
            <consortium name="The Broad Institute Genome Sequencing Center for Infectious Disease"/>
            <person name="Wu L."/>
            <person name="Ma J."/>
        </authorList>
    </citation>
    <scope>NUCLEOTIDE SEQUENCE [LARGE SCALE GENOMIC DNA]</scope>
    <source>
        <strain evidence="2 3">JCM 6835</strain>
    </source>
</reference>
<evidence type="ECO:0000313" key="3">
    <source>
        <dbReference type="Proteomes" id="UP001501666"/>
    </source>
</evidence>
<evidence type="ECO:0000256" key="1">
    <source>
        <dbReference type="SAM" id="MobiDB-lite"/>
    </source>
</evidence>
<dbReference type="EMBL" id="BAAATE010000010">
    <property type="protein sequence ID" value="GAA2665255.1"/>
    <property type="molecule type" value="Genomic_DNA"/>
</dbReference>